<evidence type="ECO:0000313" key="3">
    <source>
        <dbReference type="Proteomes" id="UP000468717"/>
    </source>
</evidence>
<keyword evidence="3" id="KW-1185">Reference proteome</keyword>
<gene>
    <name evidence="2" type="ORF">GCN75_05885</name>
</gene>
<proteinExistence type="predicted"/>
<feature type="chain" id="PRO_5026241337" evidence="1">
    <location>
        <begin position="24"/>
        <end position="521"/>
    </location>
</feature>
<dbReference type="InterPro" id="IPR014917">
    <property type="entry name" value="DUF1800"/>
</dbReference>
<evidence type="ECO:0000313" key="2">
    <source>
        <dbReference type="EMBL" id="KAB8065773.1"/>
    </source>
</evidence>
<dbReference type="PROSITE" id="PS51257">
    <property type="entry name" value="PROKAR_LIPOPROTEIN"/>
    <property type="match status" value="1"/>
</dbReference>
<evidence type="ECO:0000256" key="1">
    <source>
        <dbReference type="SAM" id="SignalP"/>
    </source>
</evidence>
<sequence>MTPNRLLPTTLISLLLLAGCAGTGGSGGPLPPSASPRAGAPDNAAQGIAMLERVSWGVNAGSVRQVQAQGWNAYLQAQLHPGKASLPPAIQAQIDAMTISQVPLDQLVLSMEQKRKESAGVMDDMAKQQAQKDYQQELNRLAREAATRSVLLDVYSPNQLQQQLSWFWLNHFSVHQGKHNLRAMVGDYEANAIAPHALGKFRDLLGATVHHPAMLRYLDNEANAVKRINENYARELMELHTLGVNGGYSQADVQELARILTGVGVNLGPDAPKVRPALQAQYVRRGLFEFNPNRHDYGDKQFLGHTVKGRGLAELDEALDRLSRSPATAHFISSKLAQYFVGDNPPEPLVARMAATFQSSDGMIADVLQTMFGSPEFKQSLGKKFKDPMHYVVSAVRLSYDDKPILNAGPMLNWLSRMGQPLYGRQTPDGYPLADASWASPGQMTTRFDIARTIGSGSAGLFKTDGPQPQEKVAFPQLASALYYQSLQASLSPATRQALEQAATPQEWNTFLLSSPEMMHR</sequence>
<dbReference type="Proteomes" id="UP000468717">
    <property type="component" value="Unassembled WGS sequence"/>
</dbReference>
<reference evidence="2 3" key="1">
    <citation type="submission" date="2019-10" db="EMBL/GenBank/DDBJ databases">
        <title>Three novel species isolated from a subtropical stream in China.</title>
        <authorList>
            <person name="Lu H."/>
        </authorList>
    </citation>
    <scope>NUCLEOTIDE SEQUENCE [LARGE SCALE GENOMIC DNA]</scope>
    <source>
        <strain evidence="2 3">FT13W</strain>
    </source>
</reference>
<dbReference type="EMBL" id="WFLI01000005">
    <property type="protein sequence ID" value="KAB8065773.1"/>
    <property type="molecule type" value="Genomic_DNA"/>
</dbReference>
<keyword evidence="1" id="KW-0732">Signal</keyword>
<dbReference type="AlphaFoldDB" id="A0A6I1I4C5"/>
<accession>A0A6I1I4C5</accession>
<feature type="signal peptide" evidence="1">
    <location>
        <begin position="1"/>
        <end position="23"/>
    </location>
</feature>
<name>A0A6I1I4C5_9BURK</name>
<comment type="caution">
    <text evidence="2">The sequence shown here is derived from an EMBL/GenBank/DDBJ whole genome shotgun (WGS) entry which is preliminary data.</text>
</comment>
<dbReference type="RefSeq" id="WP_152281784.1">
    <property type="nucleotide sequence ID" value="NZ_WFLI01000005.1"/>
</dbReference>
<organism evidence="2 3">
    <name type="scientific">Janthinobacterium violaceinigrum</name>
    <dbReference type="NCBI Taxonomy" id="2654252"/>
    <lineage>
        <taxon>Bacteria</taxon>
        <taxon>Pseudomonadati</taxon>
        <taxon>Pseudomonadota</taxon>
        <taxon>Betaproteobacteria</taxon>
        <taxon>Burkholderiales</taxon>
        <taxon>Oxalobacteraceae</taxon>
        <taxon>Janthinobacterium</taxon>
    </lineage>
</organism>
<protein>
    <submittedName>
        <fullName evidence="2">DUF1800 family protein</fullName>
    </submittedName>
</protein>
<dbReference type="Pfam" id="PF08811">
    <property type="entry name" value="DUF1800"/>
    <property type="match status" value="1"/>
</dbReference>